<dbReference type="PANTHER" id="PTHR13980:SF15">
    <property type="entry name" value="FACT COMPLEX SUBUNIT SPT16"/>
    <property type="match status" value="1"/>
</dbReference>
<dbReference type="InterPro" id="IPR011993">
    <property type="entry name" value="PH-like_dom_sf"/>
</dbReference>
<dbReference type="GO" id="GO:0031491">
    <property type="term" value="F:nucleosome binding"/>
    <property type="evidence" value="ECO:0007669"/>
    <property type="project" value="TreeGrafter"/>
</dbReference>
<feature type="domain" description="FACT complex subunit SPT16 PH-like" evidence="3">
    <location>
        <begin position="125"/>
        <end position="221"/>
    </location>
</feature>
<dbReference type="Gene3D" id="2.30.29.30">
    <property type="entry name" value="Pleckstrin-homology domain (PH domain)/Phosphotyrosine-binding domain (PTB)"/>
    <property type="match status" value="1"/>
</dbReference>
<evidence type="ECO:0000259" key="3">
    <source>
        <dbReference type="Pfam" id="PF24824"/>
    </source>
</evidence>
<feature type="compositionally biased region" description="Basic and acidic residues" evidence="2">
    <location>
        <begin position="45"/>
        <end position="94"/>
    </location>
</feature>
<protein>
    <recommendedName>
        <fullName evidence="1">FACT complex subunit</fullName>
    </recommendedName>
</protein>
<dbReference type="GO" id="GO:0035101">
    <property type="term" value="C:FACT complex"/>
    <property type="evidence" value="ECO:0007669"/>
    <property type="project" value="UniProtKB-UniRule"/>
</dbReference>
<organism evidence="4">
    <name type="scientific">Arcella intermedia</name>
    <dbReference type="NCBI Taxonomy" id="1963864"/>
    <lineage>
        <taxon>Eukaryota</taxon>
        <taxon>Amoebozoa</taxon>
        <taxon>Tubulinea</taxon>
        <taxon>Elardia</taxon>
        <taxon>Arcellinida</taxon>
        <taxon>Sphaerothecina</taxon>
        <taxon>Arcellidae</taxon>
        <taxon>Arcella</taxon>
    </lineage>
</organism>
<feature type="region of interest" description="Disordered" evidence="2">
    <location>
        <begin position="366"/>
        <end position="408"/>
    </location>
</feature>
<comment type="similarity">
    <text evidence="1">Belongs to the peptidase M24 family. SPT16 subfamily.</text>
</comment>
<evidence type="ECO:0000313" key="4">
    <source>
        <dbReference type="EMBL" id="NDV31677.1"/>
    </source>
</evidence>
<comment type="subunit">
    <text evidence="1">Component of the FACT complex.</text>
</comment>
<keyword evidence="1" id="KW-0234">DNA repair</keyword>
<dbReference type="InterPro" id="IPR056595">
    <property type="entry name" value="Fact-SPT16_PH"/>
</dbReference>
<evidence type="ECO:0000256" key="1">
    <source>
        <dbReference type="RuleBase" id="RU367052"/>
    </source>
</evidence>
<reference evidence="4" key="1">
    <citation type="journal article" date="2020" name="J. Eukaryot. Microbiol.">
        <title>De novo Sequencing, Assembly and Annotation of the Transcriptome for the Free-Living Testate Amoeba Arcella intermedia.</title>
        <authorList>
            <person name="Ribeiro G.M."/>
            <person name="Porfirio-Sousa A.L."/>
            <person name="Maurer-Alcala X.X."/>
            <person name="Katz L.A."/>
            <person name="Lahr D.J.G."/>
        </authorList>
    </citation>
    <scope>NUCLEOTIDE SEQUENCE</scope>
</reference>
<keyword evidence="1" id="KW-0804">Transcription</keyword>
<evidence type="ECO:0000256" key="2">
    <source>
        <dbReference type="SAM" id="MobiDB-lite"/>
    </source>
</evidence>
<name>A0A6B2L474_9EUKA</name>
<dbReference type="GO" id="GO:0006368">
    <property type="term" value="P:transcription elongation by RNA polymerase II"/>
    <property type="evidence" value="ECO:0007669"/>
    <property type="project" value="TreeGrafter"/>
</dbReference>
<feature type="region of interest" description="Disordered" evidence="2">
    <location>
        <begin position="1"/>
        <end position="99"/>
    </location>
</feature>
<dbReference type="InterPro" id="IPR040258">
    <property type="entry name" value="Spt16"/>
</dbReference>
<accession>A0A6B2L474</accession>
<keyword evidence="1" id="KW-0227">DNA damage</keyword>
<dbReference type="EMBL" id="GIBP01002708">
    <property type="protein sequence ID" value="NDV31677.1"/>
    <property type="molecule type" value="Transcribed_RNA"/>
</dbReference>
<dbReference type="PANTHER" id="PTHR13980">
    <property type="entry name" value="CDC68 RELATED"/>
    <property type="match status" value="1"/>
</dbReference>
<dbReference type="Gene3D" id="2.30.29.150">
    <property type="match status" value="1"/>
</dbReference>
<dbReference type="GO" id="GO:0006260">
    <property type="term" value="P:DNA replication"/>
    <property type="evidence" value="ECO:0007669"/>
    <property type="project" value="UniProtKB-KW"/>
</dbReference>
<dbReference type="AlphaFoldDB" id="A0A6B2L474"/>
<keyword evidence="1" id="KW-0805">Transcription regulation</keyword>
<keyword evidence="1" id="KW-0158">Chromosome</keyword>
<comment type="function">
    <text evidence="1">Component of the FACT complex, a general chromatin factor that acts to reorganize nucleosomes. The FACT complex is involved in multiple processes that require DNA as a template such as mRNA elongation, DNA replication and DNA repair. During transcription elongation the FACT complex acts as a histone chaperone that both destabilizes and restores nucleosomal structure. It facilitates the passage of RNA polymerase II and transcription by promoting the dissociation of one histone H2A-H2B dimer from the nucleosome, then subsequently promotes the reestablishment of the nucleosome following the passage of RNA polymerase II.</text>
</comment>
<proteinExistence type="inferred from homology"/>
<keyword evidence="1" id="KW-0539">Nucleus</keyword>
<dbReference type="Pfam" id="PF24824">
    <property type="entry name" value="PH_SPT16"/>
    <property type="match status" value="1"/>
</dbReference>
<sequence length="408" mass="46565">MEGATEKEVKVKDKEKGSKEKKRKREVSTKKSSQKKRSKRINLSEVEHQNNKTDKVKDSGPSKVEHQNTKIDKVKDSEPSKVGHENSKTDKKDEDSDLAIMVNPPSRKSRRLQTKQPKELKDRFELTGIFIRPPLGGGKKKGIVKNTGSGIHYNTNSADVLIPFKSIEHMILCPNEGGTITLLHIYLKEPITYPGRVKTTQHIQFYNESNKQKDSRKMKMAFKEFISSIKEKEFHIETTSSKPIQGMPQKSMLKLEITPECLVSLLLDQGFFIILLKNVLVAYFERAEVSKSFDLVFILQDFSIQPIHSIPSPDLESLQRWLRIASVPFYQGSHSLDWTKIITNITNIKEKGEFKKGDWNTLFGGEESQDQQQSILDSEEETESGEWKPNMSLEDKDDFSIPKADAAL</sequence>
<dbReference type="GO" id="GO:0006281">
    <property type="term" value="P:DNA repair"/>
    <property type="evidence" value="ECO:0007669"/>
    <property type="project" value="UniProtKB-UniRule"/>
</dbReference>
<keyword evidence="1" id="KW-0235">DNA replication</keyword>
<comment type="subcellular location">
    <subcellularLocation>
        <location evidence="1">Nucleus</location>
    </subcellularLocation>
    <subcellularLocation>
        <location evidence="1">Chromosome</location>
    </subcellularLocation>
</comment>
<feature type="compositionally biased region" description="Basic and acidic residues" evidence="2">
    <location>
        <begin position="1"/>
        <end position="18"/>
    </location>
</feature>